<evidence type="ECO:0000313" key="1">
    <source>
        <dbReference type="EMBL" id="KAB1116855.1"/>
    </source>
</evidence>
<dbReference type="RefSeq" id="WP_151012409.1">
    <property type="nucleotide sequence ID" value="NZ_JBNJLV010000001.1"/>
</dbReference>
<evidence type="ECO:0000313" key="2">
    <source>
        <dbReference type="Proteomes" id="UP000471364"/>
    </source>
</evidence>
<accession>A0ABQ6UIX0</accession>
<reference evidence="1 2" key="1">
    <citation type="submission" date="2019-09" db="EMBL/GenBank/DDBJ databases">
        <title>High taxonomic diversity of Micromonospora strains isolated from Medicago sativa nodules in different geographical locations.</title>
        <authorList>
            <person name="Martinez-Hidalgo P."/>
            <person name="Flores-Felix J.D."/>
            <person name="Velazquez E."/>
            <person name="Brau L."/>
            <person name="Trujillo M.E."/>
            <person name="Martinez-Molina E."/>
        </authorList>
    </citation>
    <scope>NUCLEOTIDE SEQUENCE [LARGE SCALE GENOMIC DNA]</scope>
    <source>
        <strain evidence="1 2">ALFB5</strain>
    </source>
</reference>
<proteinExistence type="predicted"/>
<dbReference type="Proteomes" id="UP000471364">
    <property type="component" value="Unassembled WGS sequence"/>
</dbReference>
<dbReference type="EMBL" id="WAAR01000034">
    <property type="protein sequence ID" value="KAB1116855.1"/>
    <property type="molecule type" value="Genomic_DNA"/>
</dbReference>
<comment type="caution">
    <text evidence="1">The sequence shown here is derived from an EMBL/GenBank/DDBJ whole genome shotgun (WGS) entry which is preliminary data.</text>
</comment>
<keyword evidence="2" id="KW-1185">Reference proteome</keyword>
<sequence>MQLKFIRKWSNSGTGNCPALYRADNGNYVVQGWQVDNETRAQLRDLGENETAVEVPADVIAGIVARAS</sequence>
<protein>
    <submittedName>
        <fullName evidence="1">Uncharacterized protein</fullName>
    </submittedName>
</protein>
<name>A0ABQ6UIX0_9ACTN</name>
<gene>
    <name evidence="1" type="ORF">F6X54_10255</name>
</gene>
<organism evidence="1 2">
    <name type="scientific">Micromonospora aurantiaca</name>
    <name type="common">nom. illeg.</name>
    <dbReference type="NCBI Taxonomy" id="47850"/>
    <lineage>
        <taxon>Bacteria</taxon>
        <taxon>Bacillati</taxon>
        <taxon>Actinomycetota</taxon>
        <taxon>Actinomycetes</taxon>
        <taxon>Micromonosporales</taxon>
        <taxon>Micromonosporaceae</taxon>
        <taxon>Micromonospora</taxon>
    </lineage>
</organism>